<dbReference type="EMBL" id="DWWC01000220">
    <property type="protein sequence ID" value="HJC70124.1"/>
    <property type="molecule type" value="Genomic_DNA"/>
</dbReference>
<dbReference type="AlphaFoldDB" id="A0A9D2PZM9"/>
<organism evidence="1 2">
    <name type="scientific">Candidatus Brachybacterium intestinipullorum</name>
    <dbReference type="NCBI Taxonomy" id="2838512"/>
    <lineage>
        <taxon>Bacteria</taxon>
        <taxon>Bacillati</taxon>
        <taxon>Actinomycetota</taxon>
        <taxon>Actinomycetes</taxon>
        <taxon>Micrococcales</taxon>
        <taxon>Dermabacteraceae</taxon>
        <taxon>Brachybacterium</taxon>
    </lineage>
</organism>
<comment type="caution">
    <text evidence="1">The sequence shown here is derived from an EMBL/GenBank/DDBJ whole genome shotgun (WGS) entry which is preliminary data.</text>
</comment>
<protein>
    <recommendedName>
        <fullName evidence="3">Helicase</fullName>
    </recommendedName>
</protein>
<evidence type="ECO:0000313" key="1">
    <source>
        <dbReference type="EMBL" id="HJC70124.1"/>
    </source>
</evidence>
<dbReference type="Proteomes" id="UP000823854">
    <property type="component" value="Unassembled WGS sequence"/>
</dbReference>
<reference evidence="1" key="1">
    <citation type="journal article" date="2021" name="PeerJ">
        <title>Extensive microbial diversity within the chicken gut microbiome revealed by metagenomics and culture.</title>
        <authorList>
            <person name="Gilroy R."/>
            <person name="Ravi A."/>
            <person name="Getino M."/>
            <person name="Pursley I."/>
            <person name="Horton D.L."/>
            <person name="Alikhan N.F."/>
            <person name="Baker D."/>
            <person name="Gharbi K."/>
            <person name="Hall N."/>
            <person name="Watson M."/>
            <person name="Adriaenssens E.M."/>
            <person name="Foster-Nyarko E."/>
            <person name="Jarju S."/>
            <person name="Secka A."/>
            <person name="Antonio M."/>
            <person name="Oren A."/>
            <person name="Chaudhuri R.R."/>
            <person name="La Ragione R."/>
            <person name="Hildebrand F."/>
            <person name="Pallen M.J."/>
        </authorList>
    </citation>
    <scope>NUCLEOTIDE SEQUENCE</scope>
    <source>
        <strain evidence="1">CHK130-7132</strain>
    </source>
</reference>
<gene>
    <name evidence="1" type="ORF">H9932_10710</name>
</gene>
<reference evidence="1" key="2">
    <citation type="submission" date="2021-04" db="EMBL/GenBank/DDBJ databases">
        <authorList>
            <person name="Gilroy R."/>
        </authorList>
    </citation>
    <scope>NUCLEOTIDE SEQUENCE</scope>
    <source>
        <strain evidence="1">CHK130-7132</strain>
    </source>
</reference>
<evidence type="ECO:0008006" key="3">
    <source>
        <dbReference type="Google" id="ProtNLM"/>
    </source>
</evidence>
<evidence type="ECO:0000313" key="2">
    <source>
        <dbReference type="Proteomes" id="UP000823854"/>
    </source>
</evidence>
<accession>A0A9D2PZM9</accession>
<sequence length="158" mass="17397">MNRAKLLARLEERGIQLNESARTLLAHPCFELRAPESLEVLRCSLAGLGLSEGGTLPEILSAVRRSDLAPLPPDAAPYLRLALEDQEQAPDSVLSAGRAPSGALHVLTEPLSTDDEHPKGFYLRVVDGVTWLRGYRCDDEYVWPADSVFALRAADRRH</sequence>
<name>A0A9D2PZM9_9MICO</name>
<proteinExistence type="predicted"/>